<reference evidence="2 3" key="1">
    <citation type="journal article" date="2019" name="Int. J. Syst. Evol. Microbiol.">
        <title>The Global Catalogue of Microorganisms (GCM) 10K type strain sequencing project: providing services to taxonomists for standard genome sequencing and annotation.</title>
        <authorList>
            <consortium name="The Broad Institute Genomics Platform"/>
            <consortium name="The Broad Institute Genome Sequencing Center for Infectious Disease"/>
            <person name="Wu L."/>
            <person name="Ma J."/>
        </authorList>
    </citation>
    <scope>NUCLEOTIDE SEQUENCE [LARGE SCALE GENOMIC DNA]</scope>
    <source>
        <strain evidence="2 3">JCM 11136</strain>
    </source>
</reference>
<dbReference type="PANTHER" id="PTHR47992">
    <property type="entry name" value="PROTEIN PHOSPHATASE"/>
    <property type="match status" value="1"/>
</dbReference>
<sequence>MPVTVNAAARTHTGLIRGSNQDAFLVGHQLVAVADGLGGHNGGEVASSSVIEVLRTHDRRVETIQLIDTLGRAVYAANQVLHHTTRTRPELAGMGTTLVAMLWSGSTAVLANIGDSRAYRLHGPAPLAQLTEDHTCENLLSDADDVPGFAERISRFLDGRPDGRSPDLVTMELHAGDRFLLCSDGLSSAVPNGLINECLRSLPDREKVADRLIGLALEHGGPDNVTVIVIDVWDDTAPRPVAP</sequence>
<accession>A0ABN1NV37</accession>
<feature type="domain" description="PPM-type phosphatase" evidence="1">
    <location>
        <begin position="5"/>
        <end position="232"/>
    </location>
</feature>
<dbReference type="InterPro" id="IPR001932">
    <property type="entry name" value="PPM-type_phosphatase-like_dom"/>
</dbReference>
<dbReference type="RefSeq" id="WP_343948781.1">
    <property type="nucleotide sequence ID" value="NZ_BAAAHQ010000004.1"/>
</dbReference>
<dbReference type="InterPro" id="IPR015655">
    <property type="entry name" value="PP2C"/>
</dbReference>
<dbReference type="SMART" id="SM00332">
    <property type="entry name" value="PP2Cc"/>
    <property type="match status" value="1"/>
</dbReference>
<name>A0ABN1NV37_9ACTN</name>
<dbReference type="Pfam" id="PF13672">
    <property type="entry name" value="PP2C_2"/>
    <property type="match status" value="1"/>
</dbReference>
<gene>
    <name evidence="2" type="ORF">GCM10009560_13070</name>
</gene>
<protein>
    <recommendedName>
        <fullName evidence="1">PPM-type phosphatase domain-containing protein</fullName>
    </recommendedName>
</protein>
<proteinExistence type="predicted"/>
<dbReference type="EMBL" id="BAAAHQ010000004">
    <property type="protein sequence ID" value="GAA0917236.1"/>
    <property type="molecule type" value="Genomic_DNA"/>
</dbReference>
<evidence type="ECO:0000259" key="1">
    <source>
        <dbReference type="PROSITE" id="PS51746"/>
    </source>
</evidence>
<dbReference type="Proteomes" id="UP001501578">
    <property type="component" value="Unassembled WGS sequence"/>
</dbReference>
<comment type="caution">
    <text evidence="2">The sequence shown here is derived from an EMBL/GenBank/DDBJ whole genome shotgun (WGS) entry which is preliminary data.</text>
</comment>
<evidence type="ECO:0000313" key="2">
    <source>
        <dbReference type="EMBL" id="GAA0917236.1"/>
    </source>
</evidence>
<dbReference type="SUPFAM" id="SSF81606">
    <property type="entry name" value="PP2C-like"/>
    <property type="match status" value="1"/>
</dbReference>
<dbReference type="PROSITE" id="PS51746">
    <property type="entry name" value="PPM_2"/>
    <property type="match status" value="1"/>
</dbReference>
<dbReference type="SMART" id="SM00331">
    <property type="entry name" value="PP2C_SIG"/>
    <property type="match status" value="1"/>
</dbReference>
<dbReference type="CDD" id="cd00143">
    <property type="entry name" value="PP2Cc"/>
    <property type="match status" value="1"/>
</dbReference>
<dbReference type="Gene3D" id="3.60.40.10">
    <property type="entry name" value="PPM-type phosphatase domain"/>
    <property type="match status" value="1"/>
</dbReference>
<keyword evidence="3" id="KW-1185">Reference proteome</keyword>
<dbReference type="InterPro" id="IPR036457">
    <property type="entry name" value="PPM-type-like_dom_sf"/>
</dbReference>
<organism evidence="2 3">
    <name type="scientific">Nonomuraea longicatena</name>
    <dbReference type="NCBI Taxonomy" id="83682"/>
    <lineage>
        <taxon>Bacteria</taxon>
        <taxon>Bacillati</taxon>
        <taxon>Actinomycetota</taxon>
        <taxon>Actinomycetes</taxon>
        <taxon>Streptosporangiales</taxon>
        <taxon>Streptosporangiaceae</taxon>
        <taxon>Nonomuraea</taxon>
    </lineage>
</organism>
<evidence type="ECO:0000313" key="3">
    <source>
        <dbReference type="Proteomes" id="UP001501578"/>
    </source>
</evidence>